<dbReference type="Gene3D" id="3.40.50.720">
    <property type="entry name" value="NAD(P)-binding Rossmann-like Domain"/>
    <property type="match status" value="1"/>
</dbReference>
<dbReference type="Proteomes" id="UP000024900">
    <property type="component" value="Unassembled WGS sequence"/>
</dbReference>
<dbReference type="SUPFAM" id="SSF55347">
    <property type="entry name" value="Glyceraldehyde-3-phosphate dehydrogenase-like, C-terminal domain"/>
    <property type="match status" value="1"/>
</dbReference>
<feature type="domain" description="GFO/IDH/MocA-like oxidoreductase" evidence="3">
    <location>
        <begin position="230"/>
        <end position="353"/>
    </location>
</feature>
<dbReference type="GO" id="GO:0000166">
    <property type="term" value="F:nucleotide binding"/>
    <property type="evidence" value="ECO:0007669"/>
    <property type="project" value="InterPro"/>
</dbReference>
<organism evidence="4 5">
    <name type="scientific">Bradyrhizobium diazoefficiens SEMIA 5080</name>
    <dbReference type="NCBI Taxonomy" id="754504"/>
    <lineage>
        <taxon>Bacteria</taxon>
        <taxon>Pseudomonadati</taxon>
        <taxon>Pseudomonadota</taxon>
        <taxon>Alphaproteobacteria</taxon>
        <taxon>Hyphomicrobiales</taxon>
        <taxon>Nitrobacteraceae</taxon>
        <taxon>Bradyrhizobium</taxon>
    </lineage>
</organism>
<proteinExistence type="predicted"/>
<dbReference type="InterPro" id="IPR036291">
    <property type="entry name" value="NAD(P)-bd_dom_sf"/>
</dbReference>
<dbReference type="Pfam" id="PF01408">
    <property type="entry name" value="GFO_IDH_MocA"/>
    <property type="match status" value="1"/>
</dbReference>
<dbReference type="Gene3D" id="3.30.360.10">
    <property type="entry name" value="Dihydrodipicolinate Reductase, domain 2"/>
    <property type="match status" value="1"/>
</dbReference>
<dbReference type="InterPro" id="IPR050463">
    <property type="entry name" value="Gfo/Idh/MocA_oxidrdct_glycsds"/>
</dbReference>
<reference evidence="4 5" key="1">
    <citation type="journal article" date="2014" name="BMC Genomics">
        <title>Comparative genomics of Bradyrhizobium japonicum CPAC 15 and Bradyrhizobium diazoefficiens CPAC 7: elite model strains for understanding symbiotic performance with soybean.</title>
        <authorList>
            <person name="Siqueira A.F."/>
            <person name="Ormeno-Orrillo E."/>
            <person name="Souza R.C."/>
            <person name="Rodrigues E.P."/>
            <person name="Almeida L.G."/>
            <person name="Barcellos F.G."/>
            <person name="Batista J.S."/>
            <person name="Nakatami A.S."/>
            <person name="Martinez-Romero E."/>
            <person name="Vasconcelos A.T."/>
            <person name="Hungria M."/>
        </authorList>
    </citation>
    <scope>NUCLEOTIDE SEQUENCE [LARGE SCALE GENOMIC DNA]</scope>
    <source>
        <strain evidence="4 5">SEMIA 5080</strain>
    </source>
</reference>
<protein>
    <submittedName>
        <fullName evidence="4">Putative oxidoreductase</fullName>
    </submittedName>
</protein>
<dbReference type="InterPro" id="IPR055170">
    <property type="entry name" value="GFO_IDH_MocA-like_dom"/>
</dbReference>
<dbReference type="Pfam" id="PF22725">
    <property type="entry name" value="GFO_IDH_MocA_C3"/>
    <property type="match status" value="1"/>
</dbReference>
<keyword evidence="1" id="KW-0560">Oxidoreductase</keyword>
<dbReference type="AlphaFoldDB" id="A0A837CBZ4"/>
<sequence length="471" mass="51727">MANLIRFLYHHALALSLLVVLRARTQARVCQRRHDCGPHCRAWAGTGASATAQWTIVATPHTLPIYINVPSALCDAEAPRWCSDRMRVFGALRAVAPVWETAMVNVGLIGLGKMGLSHLAIVNAHPEAKLIGICDTASYMCSILHKYTGIEVFSNYREMLDRKSLDAVIIATPSRFHGEMVREALLRGLHVFCEKPFCLDPGEGTSLAELADQKGVVNQVGYHYRFVGAFNEAKRLVDAQALGRIHHLRVEAYGPVVLRPKGGTWRAKSSEGGGCLHDYACHAIDIVNYLVGRPDAVSGTVLNKIFSRDVDDEVYATLHFADGMTGMIAANWSDDSLRRMSTQVTLWGTNGRMVVDRQEVKTYVRGAAGCTGAAKEGWDIRHTTDFHSDVWYYLRGEEYSAQLDYFIRCIAEGRRENISSFASAVQTDCVVSAMLQDAGGAWRRVDAGARTPAQSRTGEGGLLSLVTGALR</sequence>
<dbReference type="SUPFAM" id="SSF51735">
    <property type="entry name" value="NAD(P)-binding Rossmann-fold domains"/>
    <property type="match status" value="1"/>
</dbReference>
<dbReference type="InterPro" id="IPR000683">
    <property type="entry name" value="Gfo/Idh/MocA-like_OxRdtase_N"/>
</dbReference>
<gene>
    <name evidence="4" type="ORF">BJA5080_03390</name>
</gene>
<dbReference type="PANTHER" id="PTHR43818:SF11">
    <property type="entry name" value="BCDNA.GH03377"/>
    <property type="match status" value="1"/>
</dbReference>
<evidence type="ECO:0000313" key="4">
    <source>
        <dbReference type="EMBL" id="KGJ66769.1"/>
    </source>
</evidence>
<evidence type="ECO:0000256" key="1">
    <source>
        <dbReference type="ARBA" id="ARBA00023002"/>
    </source>
</evidence>
<dbReference type="GO" id="GO:0016491">
    <property type="term" value="F:oxidoreductase activity"/>
    <property type="evidence" value="ECO:0007669"/>
    <property type="project" value="UniProtKB-KW"/>
</dbReference>
<evidence type="ECO:0000259" key="3">
    <source>
        <dbReference type="Pfam" id="PF22725"/>
    </source>
</evidence>
<comment type="caution">
    <text evidence="4">The sequence shown here is derived from an EMBL/GenBank/DDBJ whole genome shotgun (WGS) entry which is preliminary data.</text>
</comment>
<name>A0A837CBZ4_9BRAD</name>
<evidence type="ECO:0000259" key="2">
    <source>
        <dbReference type="Pfam" id="PF01408"/>
    </source>
</evidence>
<accession>A0A837CBZ4</accession>
<feature type="domain" description="Gfo/Idh/MocA-like oxidoreductase N-terminal" evidence="2">
    <location>
        <begin position="104"/>
        <end position="222"/>
    </location>
</feature>
<dbReference type="EMBL" id="ADOU02000005">
    <property type="protein sequence ID" value="KGJ66769.1"/>
    <property type="molecule type" value="Genomic_DNA"/>
</dbReference>
<dbReference type="PANTHER" id="PTHR43818">
    <property type="entry name" value="BCDNA.GH03377"/>
    <property type="match status" value="1"/>
</dbReference>
<evidence type="ECO:0000313" key="5">
    <source>
        <dbReference type="Proteomes" id="UP000024900"/>
    </source>
</evidence>